<dbReference type="InterPro" id="IPR013902">
    <property type="entry name" value="Mug135-like_C"/>
</dbReference>
<sequence>MLEEQPIALPQLRASVQMGVPPQPGEPPSDQDLAAARTYCGCLGVLRDGKESRFEYGGLTDDKRPTSEEFRDAFRYLDEVKERTMAARGDPLQEVLRGIREIQDDMRQVRRDIRRMQEAQTRMQETQTDMSRRLDTVVRVQNLPLIGPRREENRAADGEHVLFRIVPFNDGSMPTEHPNNLPPLYTLAAIEGLNFDQLRAYCAGYEVGAGNTVQMRVKYNLIKSAACSFL</sequence>
<feature type="domain" description="Mug135-like C-terminal" evidence="3">
    <location>
        <begin position="153"/>
        <end position="223"/>
    </location>
</feature>
<feature type="coiled-coil region" evidence="2">
    <location>
        <begin position="92"/>
        <end position="126"/>
    </location>
</feature>
<keyword evidence="2" id="KW-0175">Coiled coil</keyword>
<dbReference type="OrthoDB" id="3230244at2759"/>
<dbReference type="EMBL" id="KV454299">
    <property type="protein sequence ID" value="ODQ70653.1"/>
    <property type="molecule type" value="Genomic_DNA"/>
</dbReference>
<evidence type="ECO:0000313" key="4">
    <source>
        <dbReference type="EMBL" id="ODQ70653.1"/>
    </source>
</evidence>
<organism evidence="4 5">
    <name type="scientific">Lipomyces starkeyi NRRL Y-11557</name>
    <dbReference type="NCBI Taxonomy" id="675824"/>
    <lineage>
        <taxon>Eukaryota</taxon>
        <taxon>Fungi</taxon>
        <taxon>Dikarya</taxon>
        <taxon>Ascomycota</taxon>
        <taxon>Saccharomycotina</taxon>
        <taxon>Lipomycetes</taxon>
        <taxon>Lipomycetales</taxon>
        <taxon>Lipomycetaceae</taxon>
        <taxon>Lipomyces</taxon>
    </lineage>
</organism>
<protein>
    <recommendedName>
        <fullName evidence="3">Mug135-like C-terminal domain-containing protein</fullName>
    </recommendedName>
</protein>
<gene>
    <name evidence="4" type="ORF">LIPSTDRAFT_65125</name>
</gene>
<name>A0A1E3PYX6_LIPST</name>
<reference evidence="4 5" key="1">
    <citation type="journal article" date="2016" name="Proc. Natl. Acad. Sci. U.S.A.">
        <title>Comparative genomics of biotechnologically important yeasts.</title>
        <authorList>
            <person name="Riley R."/>
            <person name="Haridas S."/>
            <person name="Wolfe K.H."/>
            <person name="Lopes M.R."/>
            <person name="Hittinger C.T."/>
            <person name="Goeker M."/>
            <person name="Salamov A.A."/>
            <person name="Wisecaver J.H."/>
            <person name="Long T.M."/>
            <person name="Calvey C.H."/>
            <person name="Aerts A.L."/>
            <person name="Barry K.W."/>
            <person name="Choi C."/>
            <person name="Clum A."/>
            <person name="Coughlan A.Y."/>
            <person name="Deshpande S."/>
            <person name="Douglass A.P."/>
            <person name="Hanson S.J."/>
            <person name="Klenk H.-P."/>
            <person name="LaButti K.M."/>
            <person name="Lapidus A."/>
            <person name="Lindquist E.A."/>
            <person name="Lipzen A.M."/>
            <person name="Meier-Kolthoff J.P."/>
            <person name="Ohm R.A."/>
            <person name="Otillar R.P."/>
            <person name="Pangilinan J.L."/>
            <person name="Peng Y."/>
            <person name="Rokas A."/>
            <person name="Rosa C.A."/>
            <person name="Scheuner C."/>
            <person name="Sibirny A.A."/>
            <person name="Slot J.C."/>
            <person name="Stielow J.B."/>
            <person name="Sun H."/>
            <person name="Kurtzman C.P."/>
            <person name="Blackwell M."/>
            <person name="Grigoriev I.V."/>
            <person name="Jeffries T.W."/>
        </authorList>
    </citation>
    <scope>NUCLEOTIDE SEQUENCE [LARGE SCALE GENOMIC DNA]</scope>
    <source>
        <strain evidence="4 5">NRRL Y-11557</strain>
    </source>
</reference>
<evidence type="ECO:0000256" key="1">
    <source>
        <dbReference type="ARBA" id="ARBA00005788"/>
    </source>
</evidence>
<accession>A0A1E3PYX6</accession>
<keyword evidence="5" id="KW-1185">Reference proteome</keyword>
<evidence type="ECO:0000313" key="5">
    <source>
        <dbReference type="Proteomes" id="UP000094385"/>
    </source>
</evidence>
<proteinExistence type="inferred from homology"/>
<evidence type="ECO:0000256" key="2">
    <source>
        <dbReference type="SAM" id="Coils"/>
    </source>
</evidence>
<dbReference type="Pfam" id="PF08593">
    <property type="entry name" value="Mug135_C"/>
    <property type="match status" value="1"/>
</dbReference>
<dbReference type="AlphaFoldDB" id="A0A1E3PYX6"/>
<evidence type="ECO:0000259" key="3">
    <source>
        <dbReference type="Pfam" id="PF08593"/>
    </source>
</evidence>
<dbReference type="Proteomes" id="UP000094385">
    <property type="component" value="Unassembled WGS sequence"/>
</dbReference>
<comment type="similarity">
    <text evidence="1">Belongs to the UPF0612 family.</text>
</comment>